<evidence type="ECO:0000313" key="1">
    <source>
        <dbReference type="EMBL" id="KAJ8119169.1"/>
    </source>
</evidence>
<dbReference type="EMBL" id="JAPESX010000950">
    <property type="protein sequence ID" value="KAJ8119169.1"/>
    <property type="molecule type" value="Genomic_DNA"/>
</dbReference>
<protein>
    <submittedName>
        <fullName evidence="1">Uncharacterized protein</fullName>
    </submittedName>
</protein>
<keyword evidence="2" id="KW-1185">Reference proteome</keyword>
<dbReference type="Proteomes" id="UP001153334">
    <property type="component" value="Unassembled WGS sequence"/>
</dbReference>
<sequence>MSSDFGTSPYSAILLDGHPINDELNCSDFVDMVDWSSLGLNVLDDDFPKPERHMKGSSLTHADPSADVHETQTGYASELDISNMEADGTPSKSKPSGVDEALNMNDPETLATFTSLVLFANNPSAQRIELKACDYSHQTTIQALAMKLNLHYFLDVPSATIHLRKYSHEETVAGLGQQISSAFGDSSDPPSKYRFHGYTAGQPSQTNRSHGLFAMQVPGSSQDLRNDCNLHSSSHDAYVNDCNFAPFTKESHLMRPEHVPLPSPAVPPPLSPPRWQNIGCKRGNLLDHCPRVCLCPKIITQGSRQTGQSAITSNSENQTSQRARIHLQNAFDRLESTLDSADDAYMNVVLDILCSPIVDLSAMRISSEYNIESNLLVLAWTLIDSPSVKSILQVEHIDQTLDVMKAAITYEMEYGHSSTAELAIDCLRNCVDMLRLHEPGYLTPALHANCDHQQCRVESFQRLSAGISAFIEEFSKVIFRKENRTNERKWWLSAFYGLYIQSFVRRAIVFVEDQSLTHLRDYHPGLQCNCSNYLNLATELFEAASASYDPLMSVWSLEKEPIDHKFDVRLIKYYRLAQDALKTNLWAHNNVQSSFEFISLAFGGDPSVLRQRKNKLDIFPSLPLRPSSLRRSSSESQTRRLSSGIAAESDVIYEDEGSPCVSSPAIEVPLPQKLNNKGLGRLRESSGAKRRASSPPQSDGSLRRNDSSSSMLNVTSMRRRALSLATQNSPLSSPYLVAYDSTTSPRWNGSEDSLSNLPQLLSPDSPAPRGSHEFATGSMSLRTPSLHNKSSNESFLEMPGPLRRKRSRSNLARGKNSQQKFLCECCPKQPKGFDSAEALSAHEKEKQYECSFCGNRFRTKNEANRHENSLHIRRQIWSCSELLGAGYIHTFRRSSAQASDDDTCCFCGIQINETSVRDDGNPPVEGIWDARLRHLKDAHKFCECVTSKQFYRADHFRQHLKHSHAAVFGDGTSHLEAACMKETVPPAEMSNMI</sequence>
<accession>A0ACC2IVP3</accession>
<reference evidence="1" key="1">
    <citation type="submission" date="2022-11" db="EMBL/GenBank/DDBJ databases">
        <title>Genome Sequence of Nemania bipapillata.</title>
        <authorList>
            <person name="Buettner E."/>
        </authorList>
    </citation>
    <scope>NUCLEOTIDE SEQUENCE</scope>
    <source>
        <strain evidence="1">CP14</strain>
    </source>
</reference>
<evidence type="ECO:0000313" key="2">
    <source>
        <dbReference type="Proteomes" id="UP001153334"/>
    </source>
</evidence>
<proteinExistence type="predicted"/>
<organism evidence="1 2">
    <name type="scientific">Nemania bipapillata</name>
    <dbReference type="NCBI Taxonomy" id="110536"/>
    <lineage>
        <taxon>Eukaryota</taxon>
        <taxon>Fungi</taxon>
        <taxon>Dikarya</taxon>
        <taxon>Ascomycota</taxon>
        <taxon>Pezizomycotina</taxon>
        <taxon>Sordariomycetes</taxon>
        <taxon>Xylariomycetidae</taxon>
        <taxon>Xylariales</taxon>
        <taxon>Xylariaceae</taxon>
        <taxon>Nemania</taxon>
    </lineage>
</organism>
<name>A0ACC2IVP3_9PEZI</name>
<gene>
    <name evidence="1" type="ORF">ONZ43_g3838</name>
</gene>
<comment type="caution">
    <text evidence="1">The sequence shown here is derived from an EMBL/GenBank/DDBJ whole genome shotgun (WGS) entry which is preliminary data.</text>
</comment>